<keyword evidence="2" id="KW-1185">Reference proteome</keyword>
<evidence type="ECO:0000313" key="2">
    <source>
        <dbReference type="Proteomes" id="UP001164250"/>
    </source>
</evidence>
<dbReference type="Proteomes" id="UP001164250">
    <property type="component" value="Chromosome 9"/>
</dbReference>
<organism evidence="1 2">
    <name type="scientific">Pistacia atlantica</name>
    <dbReference type="NCBI Taxonomy" id="434234"/>
    <lineage>
        <taxon>Eukaryota</taxon>
        <taxon>Viridiplantae</taxon>
        <taxon>Streptophyta</taxon>
        <taxon>Embryophyta</taxon>
        <taxon>Tracheophyta</taxon>
        <taxon>Spermatophyta</taxon>
        <taxon>Magnoliopsida</taxon>
        <taxon>eudicotyledons</taxon>
        <taxon>Gunneridae</taxon>
        <taxon>Pentapetalae</taxon>
        <taxon>rosids</taxon>
        <taxon>malvids</taxon>
        <taxon>Sapindales</taxon>
        <taxon>Anacardiaceae</taxon>
        <taxon>Pistacia</taxon>
    </lineage>
</organism>
<sequence length="25" mass="2796">MFNGATHKAEGRVEDKTGGTRFISW</sequence>
<dbReference type="EMBL" id="CM047905">
    <property type="protein sequence ID" value="KAJ0087677.1"/>
    <property type="molecule type" value="Genomic_DNA"/>
</dbReference>
<accession>A0ACC1ALX6</accession>
<comment type="caution">
    <text evidence="1">The sequence shown here is derived from an EMBL/GenBank/DDBJ whole genome shotgun (WGS) entry which is preliminary data.</text>
</comment>
<evidence type="ECO:0000313" key="1">
    <source>
        <dbReference type="EMBL" id="KAJ0087677.1"/>
    </source>
</evidence>
<reference evidence="2" key="1">
    <citation type="journal article" date="2023" name="G3 (Bethesda)">
        <title>Genome assembly and association tests identify interacting loci associated with vigor, precocity, and sex in interspecific pistachio rootstocks.</title>
        <authorList>
            <person name="Palmer W."/>
            <person name="Jacygrad E."/>
            <person name="Sagayaradj S."/>
            <person name="Cavanaugh K."/>
            <person name="Han R."/>
            <person name="Bertier L."/>
            <person name="Beede B."/>
            <person name="Kafkas S."/>
            <person name="Golino D."/>
            <person name="Preece J."/>
            <person name="Michelmore R."/>
        </authorList>
    </citation>
    <scope>NUCLEOTIDE SEQUENCE [LARGE SCALE GENOMIC DNA]</scope>
</reference>
<protein>
    <submittedName>
        <fullName evidence="1">Uncharacterized protein</fullName>
    </submittedName>
</protein>
<proteinExistence type="predicted"/>
<gene>
    <name evidence="1" type="ORF">Patl1_31806</name>
</gene>
<name>A0ACC1ALX6_9ROSI</name>